<gene>
    <name evidence="2" type="ORF">PCOR1329_LOCUS14792</name>
</gene>
<dbReference type="Proteomes" id="UP001189429">
    <property type="component" value="Unassembled WGS sequence"/>
</dbReference>
<sequence>MLLFSMVNIKHESRPYSSARLSWRRLAARRQWTSRQKARGGRSHEEEAGAGRDEQEENKSTVEASPHETFHKKANPETPGRPSIFDAGTSSFPRQNQRNPRNPGHPGGKQGVSRHGPPL</sequence>
<feature type="compositionally biased region" description="Basic and acidic residues" evidence="1">
    <location>
        <begin position="42"/>
        <end position="75"/>
    </location>
</feature>
<keyword evidence="3" id="KW-1185">Reference proteome</keyword>
<accession>A0ABN9QWL6</accession>
<feature type="region of interest" description="Disordered" evidence="1">
    <location>
        <begin position="1"/>
        <end position="119"/>
    </location>
</feature>
<name>A0ABN9QWL6_9DINO</name>
<dbReference type="EMBL" id="CAUYUJ010004446">
    <property type="protein sequence ID" value="CAK0809570.1"/>
    <property type="molecule type" value="Genomic_DNA"/>
</dbReference>
<evidence type="ECO:0000313" key="2">
    <source>
        <dbReference type="EMBL" id="CAK0809570.1"/>
    </source>
</evidence>
<reference evidence="2" key="1">
    <citation type="submission" date="2023-10" db="EMBL/GenBank/DDBJ databases">
        <authorList>
            <person name="Chen Y."/>
            <person name="Shah S."/>
            <person name="Dougan E. K."/>
            <person name="Thang M."/>
            <person name="Chan C."/>
        </authorList>
    </citation>
    <scope>NUCLEOTIDE SEQUENCE [LARGE SCALE GENOMIC DNA]</scope>
</reference>
<organism evidence="2 3">
    <name type="scientific">Prorocentrum cordatum</name>
    <dbReference type="NCBI Taxonomy" id="2364126"/>
    <lineage>
        <taxon>Eukaryota</taxon>
        <taxon>Sar</taxon>
        <taxon>Alveolata</taxon>
        <taxon>Dinophyceae</taxon>
        <taxon>Prorocentrales</taxon>
        <taxon>Prorocentraceae</taxon>
        <taxon>Prorocentrum</taxon>
    </lineage>
</organism>
<proteinExistence type="predicted"/>
<evidence type="ECO:0000256" key="1">
    <source>
        <dbReference type="SAM" id="MobiDB-lite"/>
    </source>
</evidence>
<comment type="caution">
    <text evidence="2">The sequence shown here is derived from an EMBL/GenBank/DDBJ whole genome shotgun (WGS) entry which is preliminary data.</text>
</comment>
<evidence type="ECO:0000313" key="3">
    <source>
        <dbReference type="Proteomes" id="UP001189429"/>
    </source>
</evidence>
<protein>
    <submittedName>
        <fullName evidence="2">Uncharacterized protein</fullName>
    </submittedName>
</protein>
<feature type="compositionally biased region" description="Polar residues" evidence="1">
    <location>
        <begin position="88"/>
        <end position="100"/>
    </location>
</feature>